<dbReference type="Proteomes" id="UP000037035">
    <property type="component" value="Unassembled WGS sequence"/>
</dbReference>
<evidence type="ECO:0000313" key="2">
    <source>
        <dbReference type="EMBL" id="KNZ47242.1"/>
    </source>
</evidence>
<dbReference type="VEuPathDB" id="FungiDB:VP01_657g10"/>
<evidence type="ECO:0000313" key="3">
    <source>
        <dbReference type="Proteomes" id="UP000037035"/>
    </source>
</evidence>
<dbReference type="GO" id="GO:0046983">
    <property type="term" value="F:protein dimerization activity"/>
    <property type="evidence" value="ECO:0007669"/>
    <property type="project" value="InterPro"/>
</dbReference>
<organism evidence="2 3">
    <name type="scientific">Puccinia sorghi</name>
    <dbReference type="NCBI Taxonomy" id="27349"/>
    <lineage>
        <taxon>Eukaryota</taxon>
        <taxon>Fungi</taxon>
        <taxon>Dikarya</taxon>
        <taxon>Basidiomycota</taxon>
        <taxon>Pucciniomycotina</taxon>
        <taxon>Pucciniomycetes</taxon>
        <taxon>Pucciniales</taxon>
        <taxon>Pucciniaceae</taxon>
        <taxon>Puccinia</taxon>
    </lineage>
</organism>
<dbReference type="InterPro" id="IPR008906">
    <property type="entry name" value="HATC_C_dom"/>
</dbReference>
<accession>A0A0L6UG53</accession>
<gene>
    <name evidence="2" type="ORF">VP01_657g10</name>
</gene>
<protein>
    <recommendedName>
        <fullName evidence="1">HAT C-terminal dimerisation domain-containing protein</fullName>
    </recommendedName>
</protein>
<reference evidence="2 3" key="1">
    <citation type="submission" date="2015-08" db="EMBL/GenBank/DDBJ databases">
        <title>Next Generation Sequencing and Analysis of the Genome of Puccinia sorghi L Schw, the Causal Agent of Maize Common Rust.</title>
        <authorList>
            <person name="Rochi L."/>
            <person name="Burguener G."/>
            <person name="Darino M."/>
            <person name="Turjanski A."/>
            <person name="Kreff E."/>
            <person name="Dieguez M.J."/>
            <person name="Sacco F."/>
        </authorList>
    </citation>
    <scope>NUCLEOTIDE SEQUENCE [LARGE SCALE GENOMIC DNA]</scope>
    <source>
        <strain evidence="2 3">RO10H11247</strain>
    </source>
</reference>
<dbReference type="InterPro" id="IPR012337">
    <property type="entry name" value="RNaseH-like_sf"/>
</dbReference>
<comment type="caution">
    <text evidence="2">The sequence shown here is derived from an EMBL/GenBank/DDBJ whole genome shotgun (WGS) entry which is preliminary data.</text>
</comment>
<dbReference type="AlphaFoldDB" id="A0A0L6UG53"/>
<keyword evidence="3" id="KW-1185">Reference proteome</keyword>
<feature type="domain" description="HAT C-terminal dimerisation" evidence="1">
    <location>
        <begin position="199"/>
        <end position="241"/>
    </location>
</feature>
<dbReference type="SUPFAM" id="SSF53098">
    <property type="entry name" value="Ribonuclease H-like"/>
    <property type="match status" value="1"/>
</dbReference>
<proteinExistence type="predicted"/>
<dbReference type="Pfam" id="PF05699">
    <property type="entry name" value="Dimer_Tnp_hAT"/>
    <property type="match status" value="1"/>
</dbReference>
<dbReference type="EMBL" id="LAVV01011918">
    <property type="protein sequence ID" value="KNZ47242.1"/>
    <property type="molecule type" value="Genomic_DNA"/>
</dbReference>
<name>A0A0L6UG53_9BASI</name>
<sequence length="241" mass="27551">MMGAWSMHICLSLPSTTRKFCQWLSLFTAQTPGKRHFDDETLPHIKKVMQSLLQQIRQNATLKSILCQMGSIQLLCASKYPTRKLVLPVYIKLIQHLQIVQQGLYNQEQLIISAHEMIEKFDHYLKDAIHKPIYNGNDIGSHKTHSGIPTRSLFKNNMALPLHMSYMCSATQRKNKSFFKSALYRPAPSINGIPVKIQHYLRKDPEPKGTKPLAYWAAHQNQFPLLSTMAHIFLVILGTSA</sequence>
<evidence type="ECO:0000259" key="1">
    <source>
        <dbReference type="Pfam" id="PF05699"/>
    </source>
</evidence>